<evidence type="ECO:0000313" key="1">
    <source>
        <dbReference type="EMBL" id="KAJ8006202.1"/>
    </source>
</evidence>
<evidence type="ECO:0000313" key="2">
    <source>
        <dbReference type="Proteomes" id="UP001157502"/>
    </source>
</evidence>
<comment type="caution">
    <text evidence="1">The sequence shown here is derived from an EMBL/GenBank/DDBJ whole genome shotgun (WGS) entry which is preliminary data.</text>
</comment>
<organism evidence="1 2">
    <name type="scientific">Dallia pectoralis</name>
    <name type="common">Alaska blackfish</name>
    <dbReference type="NCBI Taxonomy" id="75939"/>
    <lineage>
        <taxon>Eukaryota</taxon>
        <taxon>Metazoa</taxon>
        <taxon>Chordata</taxon>
        <taxon>Craniata</taxon>
        <taxon>Vertebrata</taxon>
        <taxon>Euteleostomi</taxon>
        <taxon>Actinopterygii</taxon>
        <taxon>Neopterygii</taxon>
        <taxon>Teleostei</taxon>
        <taxon>Protacanthopterygii</taxon>
        <taxon>Esociformes</taxon>
        <taxon>Umbridae</taxon>
        <taxon>Dallia</taxon>
    </lineage>
</organism>
<dbReference type="EMBL" id="CM055737">
    <property type="protein sequence ID" value="KAJ8006202.1"/>
    <property type="molecule type" value="Genomic_DNA"/>
</dbReference>
<gene>
    <name evidence="1" type="ORF">DPEC_G00125790</name>
</gene>
<protein>
    <submittedName>
        <fullName evidence="1">Uncharacterized protein</fullName>
    </submittedName>
</protein>
<accession>A0ACC2GRM0</accession>
<proteinExistence type="predicted"/>
<dbReference type="Proteomes" id="UP001157502">
    <property type="component" value="Chromosome 10"/>
</dbReference>
<sequence length="1330" mass="147891">MAAATQHEMAATTQHEMAAATQHEMAAATQHEMAAAPQLEMAAAPQLEMAAAPQLEMAAAPQHKMTAAPQHKMAAAPQHKMAAAPQHKMAAAPQHKMAAAPQHKMAAAPQHKMAAAPQHKMAAAPQHQMAAAPQIKMAAMATLNIPLGPVYPVSLRTVPPPTNPPALERALREDLGVFADFLAWVQEEAVMVDERRWWHGEFFRWRNDQEDLYPKLLDYLSTPAHGPLGEREGAGKGEFSAVPQPRLNLQPTEQTGSVKKRGGGDSGSGPNVAVSSSTQTRRIEEEGRARPRPTLQSGTPSLQDNSPATMNPGGMRRYNAVRLTLIPTREAAEDGANQGRGTATTATATGPAKRPDSTMTRLEFSRAVLQKIMGFVPAELNCLAKPPGPVETFEEGPRRRPGLDRGIEVAGPAETGPNRSGRGPPPAQHHHAGKQQRLRPLLRHAQAVQKLWQPWTPGHILHSLQNLESGRILVLDLEIQGSPLRVINVYGPTNVPERVSLYRKLRSLLLVSTPVLVGGVFNCALRDEDRSKPRRDRSTKELQSIIDDFSLTDVGGSTPPTPTWLSSSGPSYSRIDMFLLSPGLRMRSLTSEAAHFSDHRMVTVTLDWEGLVKIGRGSWRMNTSVLEDQTVRRSFSRRYLEWQTLKELYDSAIEWWEMVKDRVKGYFGGVGRRKAREKRASFNHHNKALQRLSLVQLEGFEVARELSETKEHLATLYREEQKKSQYRSKLQGLEEDEKCTRYFFRKARSRQKPILSLYNSQGDSVKNSADILRAAGDFYGRLYDTKPADGDLATAFLEGLNRVIEGGESEDSEMSIEELTRAVHSINKQKAPGPDGIPGEFYQTFWDLIKNDVAEVFQAIYRERRLGESMRQSTITLIPKKGDLKDLRNWRPINLLSVDYKIMTKALTKRFQSHLPTVIAADQTCSIPERSINDNLLLVRDVILHSQERGSPLGLLSLGQEKAFDRVSHGFLQRVLKKMNFPQHLINWTNLCYQNISSRVLVNNILTDPFPIRSGVRQGCPLAPLLYVIYLEPFLERIRTSPGIPGYQLPGAGGERLRVMAYMDDITIVGTDSRSITTATKGTTTVQPQAPSSTGKPLSCWGSPSSGTGGGSTSWAGTICHVQRKICEWSARSLTMTVYKAIRDFAFGSGLSTAGLASWKYKDIMGHIRSKDTVAPLSQLNCSPATEFMYRRHIARTVSCPHGCHTIEDTHHVLAECSVARRVWALFVPSVSHNRLLTLPRLTTENILNGPPGGCTTTELRQQWRIIGVVKQVLWETRNIKVFNKTTVDPTTLRRRITILLRDHAITDFHKDPVTARAAWGVTRWKDINL</sequence>
<reference evidence="1" key="1">
    <citation type="submission" date="2021-05" db="EMBL/GenBank/DDBJ databases">
        <authorList>
            <person name="Pan Q."/>
            <person name="Jouanno E."/>
            <person name="Zahm M."/>
            <person name="Klopp C."/>
            <person name="Cabau C."/>
            <person name="Louis A."/>
            <person name="Berthelot C."/>
            <person name="Parey E."/>
            <person name="Roest Crollius H."/>
            <person name="Montfort J."/>
            <person name="Robinson-Rechavi M."/>
            <person name="Bouchez O."/>
            <person name="Lampietro C."/>
            <person name="Lopez Roques C."/>
            <person name="Donnadieu C."/>
            <person name="Postlethwait J."/>
            <person name="Bobe J."/>
            <person name="Dillon D."/>
            <person name="Chandos A."/>
            <person name="von Hippel F."/>
            <person name="Guiguen Y."/>
        </authorList>
    </citation>
    <scope>NUCLEOTIDE SEQUENCE</scope>
    <source>
        <strain evidence="1">YG-Jan2019</strain>
    </source>
</reference>
<name>A0ACC2GRM0_DALPE</name>
<keyword evidence="2" id="KW-1185">Reference proteome</keyword>